<gene>
    <name evidence="2" type="ORF">GCM10022204_10920</name>
</gene>
<proteinExistence type="predicted"/>
<sequence>MWNAYHDGDPSRPVEPNEKAAPGLAPPPPAGLDPVNQMVDGEHFVVTRRPGSPGTYDFDWASHPESYGFTVGANSEWRPDRTEMTEEIRSFLSQVDKETGYLPD</sequence>
<accession>A0ABP7CZ54</accession>
<protein>
    <submittedName>
        <fullName evidence="2">Uncharacterized protein</fullName>
    </submittedName>
</protein>
<dbReference type="EMBL" id="BAAAYX010000002">
    <property type="protein sequence ID" value="GAA3696775.1"/>
    <property type="molecule type" value="Genomic_DNA"/>
</dbReference>
<evidence type="ECO:0000256" key="1">
    <source>
        <dbReference type="SAM" id="MobiDB-lite"/>
    </source>
</evidence>
<keyword evidence="3" id="KW-1185">Reference proteome</keyword>
<organism evidence="2 3">
    <name type="scientific">Microlunatus aurantiacus</name>
    <dbReference type="NCBI Taxonomy" id="446786"/>
    <lineage>
        <taxon>Bacteria</taxon>
        <taxon>Bacillati</taxon>
        <taxon>Actinomycetota</taxon>
        <taxon>Actinomycetes</taxon>
        <taxon>Propionibacteriales</taxon>
        <taxon>Propionibacteriaceae</taxon>
        <taxon>Microlunatus</taxon>
    </lineage>
</organism>
<evidence type="ECO:0000313" key="2">
    <source>
        <dbReference type="EMBL" id="GAA3696775.1"/>
    </source>
</evidence>
<feature type="compositionally biased region" description="Basic and acidic residues" evidence="1">
    <location>
        <begin position="1"/>
        <end position="18"/>
    </location>
</feature>
<reference evidence="3" key="1">
    <citation type="journal article" date="2019" name="Int. J. Syst. Evol. Microbiol.">
        <title>The Global Catalogue of Microorganisms (GCM) 10K type strain sequencing project: providing services to taxonomists for standard genome sequencing and annotation.</title>
        <authorList>
            <consortium name="The Broad Institute Genomics Platform"/>
            <consortium name="The Broad Institute Genome Sequencing Center for Infectious Disease"/>
            <person name="Wu L."/>
            <person name="Ma J."/>
        </authorList>
    </citation>
    <scope>NUCLEOTIDE SEQUENCE [LARGE SCALE GENOMIC DNA]</scope>
    <source>
        <strain evidence="3">JCM 16548</strain>
    </source>
</reference>
<evidence type="ECO:0000313" key="3">
    <source>
        <dbReference type="Proteomes" id="UP001500051"/>
    </source>
</evidence>
<dbReference type="RefSeq" id="WP_344811246.1">
    <property type="nucleotide sequence ID" value="NZ_BAAAYX010000002.1"/>
</dbReference>
<feature type="region of interest" description="Disordered" evidence="1">
    <location>
        <begin position="1"/>
        <end position="36"/>
    </location>
</feature>
<comment type="caution">
    <text evidence="2">The sequence shown here is derived from an EMBL/GenBank/DDBJ whole genome shotgun (WGS) entry which is preliminary data.</text>
</comment>
<dbReference type="Proteomes" id="UP001500051">
    <property type="component" value="Unassembled WGS sequence"/>
</dbReference>
<name>A0ABP7CZ54_9ACTN</name>